<keyword evidence="1" id="KW-0472">Membrane</keyword>
<dbReference type="Proteomes" id="UP001319045">
    <property type="component" value="Chromosome"/>
</dbReference>
<gene>
    <name evidence="2" type="ORF">prwr041_20740</name>
</gene>
<feature type="transmembrane region" description="Helical" evidence="1">
    <location>
        <begin position="26"/>
        <end position="46"/>
    </location>
</feature>
<name>A0ABM7P0B0_9BACT</name>
<reference evidence="2 3" key="1">
    <citation type="journal article" date="2022" name="Int. J. Syst. Evol. Microbiol.">
        <title>Prevotella herbatica sp. nov., a plant polysaccharide-decomposing anaerobic bacterium isolated from a methanogenic reactor.</title>
        <authorList>
            <person name="Uek A."/>
            <person name="Tonouchi A."/>
            <person name="Kaku N."/>
            <person name="Ueki K."/>
        </authorList>
    </citation>
    <scope>NUCLEOTIDE SEQUENCE [LARGE SCALE GENOMIC DNA]</scope>
    <source>
        <strain evidence="2 3">WR041</strain>
    </source>
</reference>
<sequence>MTLSEVETCALEVLGIEMPIPANTHAVNTCFKLFIYLFISYHLFYIKSQVDYLFL</sequence>
<evidence type="ECO:0000313" key="2">
    <source>
        <dbReference type="EMBL" id="BCS86181.1"/>
    </source>
</evidence>
<keyword evidence="1" id="KW-0812">Transmembrane</keyword>
<accession>A0ABM7P0B0</accession>
<protein>
    <submittedName>
        <fullName evidence="2">Uncharacterized protein</fullName>
    </submittedName>
</protein>
<evidence type="ECO:0000256" key="1">
    <source>
        <dbReference type="SAM" id="Phobius"/>
    </source>
</evidence>
<dbReference type="EMBL" id="AP024484">
    <property type="protein sequence ID" value="BCS86181.1"/>
    <property type="molecule type" value="Genomic_DNA"/>
</dbReference>
<organism evidence="2 3">
    <name type="scientific">Prevotella herbatica</name>
    <dbReference type="NCBI Taxonomy" id="2801997"/>
    <lineage>
        <taxon>Bacteria</taxon>
        <taxon>Pseudomonadati</taxon>
        <taxon>Bacteroidota</taxon>
        <taxon>Bacteroidia</taxon>
        <taxon>Bacteroidales</taxon>
        <taxon>Prevotellaceae</taxon>
        <taxon>Prevotella</taxon>
    </lineage>
</organism>
<proteinExistence type="predicted"/>
<evidence type="ECO:0000313" key="3">
    <source>
        <dbReference type="Proteomes" id="UP001319045"/>
    </source>
</evidence>
<keyword evidence="1" id="KW-1133">Transmembrane helix</keyword>
<keyword evidence="3" id="KW-1185">Reference proteome</keyword>